<dbReference type="PANTHER" id="PTHR43126">
    <property type="entry name" value="D-ALANYL-D-ALANINE DIPEPTIDASE"/>
    <property type="match status" value="1"/>
</dbReference>
<dbReference type="Pfam" id="PF00905">
    <property type="entry name" value="Transpeptidase"/>
    <property type="match status" value="1"/>
</dbReference>
<feature type="site" description="Transition state stabilizer" evidence="9">
    <location>
        <position position="104"/>
    </location>
</feature>
<comment type="cofactor">
    <cofactor evidence="9">
        <name>Zn(2+)</name>
        <dbReference type="ChEBI" id="CHEBI:29105"/>
    </cofactor>
    <text evidence="9">Binds 1 zinc ion per subunit.</text>
</comment>
<dbReference type="GO" id="GO:0071555">
    <property type="term" value="P:cell wall organization"/>
    <property type="evidence" value="ECO:0007669"/>
    <property type="project" value="UniProtKB-KW"/>
</dbReference>
<dbReference type="GO" id="GO:0008658">
    <property type="term" value="F:penicillin binding"/>
    <property type="evidence" value="ECO:0007669"/>
    <property type="project" value="InterPro"/>
</dbReference>
<keyword evidence="7 9" id="KW-0482">Metalloprotease</keyword>
<dbReference type="InterPro" id="IPR009045">
    <property type="entry name" value="Zn_M74/Hedgehog-like"/>
</dbReference>
<dbReference type="Gene3D" id="3.40.710.10">
    <property type="entry name" value="DD-peptidase/beta-lactamase superfamily"/>
    <property type="match status" value="1"/>
</dbReference>
<evidence type="ECO:0000256" key="4">
    <source>
        <dbReference type="ARBA" id="ARBA00022801"/>
    </source>
</evidence>
<organism evidence="11">
    <name type="scientific">uncultured Pyrinomonadaceae bacterium</name>
    <dbReference type="NCBI Taxonomy" id="2283094"/>
    <lineage>
        <taxon>Bacteria</taxon>
        <taxon>Pseudomonadati</taxon>
        <taxon>Acidobacteriota</taxon>
        <taxon>Blastocatellia</taxon>
        <taxon>Blastocatellales</taxon>
        <taxon>Pyrinomonadaceae</taxon>
        <taxon>environmental samples</taxon>
    </lineage>
</organism>
<evidence type="ECO:0000256" key="8">
    <source>
        <dbReference type="ARBA" id="ARBA00023316"/>
    </source>
</evidence>
<dbReference type="SUPFAM" id="SSF55166">
    <property type="entry name" value="Hedgehog/DD-peptidase"/>
    <property type="match status" value="1"/>
</dbReference>
<evidence type="ECO:0000256" key="6">
    <source>
        <dbReference type="ARBA" id="ARBA00022997"/>
    </source>
</evidence>
<accession>A0A6J4NUB4</accession>
<evidence type="ECO:0000256" key="3">
    <source>
        <dbReference type="ARBA" id="ARBA00022723"/>
    </source>
</evidence>
<evidence type="ECO:0000256" key="2">
    <source>
        <dbReference type="ARBA" id="ARBA00022670"/>
    </source>
</evidence>
<dbReference type="InterPro" id="IPR000755">
    <property type="entry name" value="A_A_dipeptidase"/>
</dbReference>
<evidence type="ECO:0000256" key="1">
    <source>
        <dbReference type="ARBA" id="ARBA00001362"/>
    </source>
</evidence>
<evidence type="ECO:0000313" key="11">
    <source>
        <dbReference type="EMBL" id="CAA9397689.1"/>
    </source>
</evidence>
<comment type="similarity">
    <text evidence="9">Belongs to the peptidase M15D family.</text>
</comment>
<feature type="active site" description="Proton donor/acceptor" evidence="9">
    <location>
        <position position="198"/>
    </location>
</feature>
<dbReference type="EC" id="3.4.13.22" evidence="9"/>
<reference evidence="11" key="1">
    <citation type="submission" date="2020-02" db="EMBL/GenBank/DDBJ databases">
        <authorList>
            <person name="Meier V. D."/>
        </authorList>
    </citation>
    <scope>NUCLEOTIDE SEQUENCE</scope>
    <source>
        <strain evidence="11">AVDCRST_MAG74</strain>
    </source>
</reference>
<comment type="catalytic activity">
    <reaction evidence="1 9">
        <text>D-alanyl-D-alanine + H2O = 2 D-alanine</text>
        <dbReference type="Rhea" id="RHEA:20661"/>
        <dbReference type="ChEBI" id="CHEBI:15377"/>
        <dbReference type="ChEBI" id="CHEBI:57416"/>
        <dbReference type="ChEBI" id="CHEBI:57822"/>
        <dbReference type="EC" id="3.4.13.22"/>
    </reaction>
</comment>
<keyword evidence="4 9" id="KW-0378">Hydrolase</keyword>
<dbReference type="CDD" id="cd14840">
    <property type="entry name" value="D-Ala-D-Ala_dipeptidase_Aad"/>
    <property type="match status" value="1"/>
</dbReference>
<dbReference type="NCBIfam" id="NF012161">
    <property type="entry name" value="bla_class_D_main"/>
    <property type="match status" value="1"/>
</dbReference>
<feature type="binding site" evidence="9">
    <location>
        <position position="140"/>
    </location>
    <ligand>
        <name>Zn(2+)</name>
        <dbReference type="ChEBI" id="CHEBI:29105"/>
        <note>catalytic</note>
    </ligand>
</feature>
<comment type="function">
    <text evidence="9">Catalyzes hydrolysis of the D-alanyl-D-alanine dipeptide.</text>
</comment>
<feature type="domain" description="Penicillin-binding protein transpeptidase" evidence="10">
    <location>
        <begin position="260"/>
        <end position="466"/>
    </location>
</feature>
<keyword evidence="3 9" id="KW-0479">Metal-binding</keyword>
<sequence length="472" mass="55085">MKRRFLTIEARIVWIILTACVCISAQNAPPKEENKREADLIELITLDKTLKLDIRYARTDNFVGKAVYPEARAFMQRPAAEALVRVHQKLKKHNLGLMIFDGYRPWSVTKLFWEVTPEDKRKFVANPQTGSRHNRGCAVDLSMFDLKTGKLVEMPTDFDDFTDKASPNYDGASEPQKKNRDLLRQMMEAEGFTVNKNEWWHFDYKDWENYAIYDIAFSQIGNVDVKISEAVIEEKSGWKQFFDAAQVTGGIYVYDLRKNKFSIYDRERMNRGFVPASTSKIMHSLIFLDLGALKDENEVLKWDGVRRRVEAWNRDHSLRSAFKASAAWFYVEASKRVGREKMQKYYDESNYGNRNTNGFGKDYWVAGDLRVTPKQQIDFLVRFYENRLPFSPRAVAVVKDILIEERTDKYVLRAKTGWSDSYAPQVGWFVGYVEKENEVYFFAAEIDIKKNEDAAKRKEITRNVLKSLQIIE</sequence>
<gene>
    <name evidence="11" type="ORF">AVDCRST_MAG74-1484</name>
</gene>
<evidence type="ECO:0000256" key="5">
    <source>
        <dbReference type="ARBA" id="ARBA00022833"/>
    </source>
</evidence>
<dbReference type="GO" id="GO:0008270">
    <property type="term" value="F:zinc ion binding"/>
    <property type="evidence" value="ECO:0007669"/>
    <property type="project" value="UniProtKB-UniRule"/>
</dbReference>
<keyword evidence="5 9" id="KW-0862">Zinc</keyword>
<name>A0A6J4NUB4_9BACT</name>
<dbReference type="PANTHER" id="PTHR43126:SF1">
    <property type="entry name" value="D-ALANYL-D-ALANINE DIPEPTIDASE"/>
    <property type="match status" value="1"/>
</dbReference>
<dbReference type="HAMAP" id="MF_01924">
    <property type="entry name" value="A_A_dipeptidase"/>
    <property type="match status" value="1"/>
</dbReference>
<proteinExistence type="inferred from homology"/>
<evidence type="ECO:0000259" key="10">
    <source>
        <dbReference type="Pfam" id="PF00905"/>
    </source>
</evidence>
<dbReference type="InterPro" id="IPR012338">
    <property type="entry name" value="Beta-lactam/transpept-like"/>
</dbReference>
<keyword evidence="2 9" id="KW-0645">Protease</keyword>
<dbReference type="EMBL" id="CADCUR010000115">
    <property type="protein sequence ID" value="CAA9397689.1"/>
    <property type="molecule type" value="Genomic_DNA"/>
</dbReference>
<dbReference type="Gene3D" id="3.30.1380.10">
    <property type="match status" value="1"/>
</dbReference>
<feature type="binding site" evidence="9">
    <location>
        <position position="133"/>
    </location>
    <ligand>
        <name>Zn(2+)</name>
        <dbReference type="ChEBI" id="CHEBI:29105"/>
        <note>catalytic</note>
    </ligand>
</feature>
<evidence type="ECO:0000256" key="9">
    <source>
        <dbReference type="HAMAP-Rule" id="MF_01924"/>
    </source>
</evidence>
<evidence type="ECO:0000256" key="7">
    <source>
        <dbReference type="ARBA" id="ARBA00023049"/>
    </source>
</evidence>
<dbReference type="AlphaFoldDB" id="A0A6J4NUB4"/>
<protein>
    <recommendedName>
        <fullName evidence="9">D-alanyl-D-alanine dipeptidase</fullName>
        <shortName evidence="9">D-Ala-D-Ala dipeptidase</shortName>
        <ecNumber evidence="9">3.4.13.22</ecNumber>
    </recommendedName>
</protein>
<dbReference type="Pfam" id="PF01427">
    <property type="entry name" value="Peptidase_M15"/>
    <property type="match status" value="1"/>
</dbReference>
<dbReference type="GO" id="GO:0160237">
    <property type="term" value="F:D-Ala-D-Ala dipeptidase activity"/>
    <property type="evidence" value="ECO:0007669"/>
    <property type="project" value="UniProtKB-EC"/>
</dbReference>
<feature type="binding site" evidence="9">
    <location>
        <position position="201"/>
    </location>
    <ligand>
        <name>Zn(2+)</name>
        <dbReference type="ChEBI" id="CHEBI:29105"/>
        <note>catalytic</note>
    </ligand>
</feature>
<keyword evidence="6 9" id="KW-0224">Dipeptidase</keyword>
<dbReference type="GO" id="GO:0006508">
    <property type="term" value="P:proteolysis"/>
    <property type="evidence" value="ECO:0007669"/>
    <property type="project" value="UniProtKB-KW"/>
</dbReference>
<dbReference type="SUPFAM" id="SSF56601">
    <property type="entry name" value="beta-lactamase/transpeptidase-like"/>
    <property type="match status" value="1"/>
</dbReference>
<dbReference type="InterPro" id="IPR001460">
    <property type="entry name" value="PCN-bd_Tpept"/>
</dbReference>
<dbReference type="GO" id="GO:0008237">
    <property type="term" value="F:metallopeptidase activity"/>
    <property type="evidence" value="ECO:0007669"/>
    <property type="project" value="UniProtKB-KW"/>
</dbReference>
<keyword evidence="8" id="KW-0961">Cell wall biogenesis/degradation</keyword>